<dbReference type="EMBL" id="FWXH01000002">
    <property type="protein sequence ID" value="SMC19197.1"/>
    <property type="molecule type" value="Genomic_DNA"/>
</dbReference>
<dbReference type="Proteomes" id="UP000192468">
    <property type="component" value="Unassembled WGS sequence"/>
</dbReference>
<feature type="domain" description="N-acetyltransferase" evidence="1">
    <location>
        <begin position="119"/>
        <end position="251"/>
    </location>
</feature>
<keyword evidence="2" id="KW-0808">Transferase</keyword>
<reference evidence="2 3" key="1">
    <citation type="submission" date="2017-04" db="EMBL/GenBank/DDBJ databases">
        <authorList>
            <person name="Afonso C.L."/>
            <person name="Miller P.J."/>
            <person name="Scott M.A."/>
            <person name="Spackman E."/>
            <person name="Goraichik I."/>
            <person name="Dimitrov K.M."/>
            <person name="Suarez D.L."/>
            <person name="Swayne D.E."/>
        </authorList>
    </citation>
    <scope>NUCLEOTIDE SEQUENCE [LARGE SCALE GENOMIC DNA]</scope>
    <source>
        <strain evidence="2 3">DSM 12555</strain>
    </source>
</reference>
<proteinExistence type="predicted"/>
<dbReference type="InterPro" id="IPR016181">
    <property type="entry name" value="Acyl_CoA_acyltransferase"/>
</dbReference>
<organism evidence="2 3">
    <name type="scientific">Clostridium acidisoli DSM 12555</name>
    <dbReference type="NCBI Taxonomy" id="1121291"/>
    <lineage>
        <taxon>Bacteria</taxon>
        <taxon>Bacillati</taxon>
        <taxon>Bacillota</taxon>
        <taxon>Clostridia</taxon>
        <taxon>Eubacteriales</taxon>
        <taxon>Clostridiaceae</taxon>
        <taxon>Clostridium</taxon>
    </lineage>
</organism>
<dbReference type="Pfam" id="PF00583">
    <property type="entry name" value="Acetyltransf_1"/>
    <property type="match status" value="1"/>
</dbReference>
<dbReference type="OrthoDB" id="1689703at2"/>
<dbReference type="RefSeq" id="WP_084113931.1">
    <property type="nucleotide sequence ID" value="NZ_FWXH01000002.1"/>
</dbReference>
<gene>
    <name evidence="2" type="ORF">SAMN02745134_00769</name>
</gene>
<keyword evidence="3" id="KW-1185">Reference proteome</keyword>
<dbReference type="AlphaFoldDB" id="A0A1W1X5R8"/>
<dbReference type="PROSITE" id="PS51186">
    <property type="entry name" value="GNAT"/>
    <property type="match status" value="1"/>
</dbReference>
<dbReference type="CDD" id="cd04301">
    <property type="entry name" value="NAT_SF"/>
    <property type="match status" value="1"/>
</dbReference>
<dbReference type="Gene3D" id="3.40.630.30">
    <property type="match status" value="1"/>
</dbReference>
<accession>A0A1W1X5R8</accession>
<dbReference type="InterPro" id="IPR000182">
    <property type="entry name" value="GNAT_dom"/>
</dbReference>
<evidence type="ECO:0000313" key="2">
    <source>
        <dbReference type="EMBL" id="SMC19197.1"/>
    </source>
</evidence>
<evidence type="ECO:0000259" key="1">
    <source>
        <dbReference type="PROSITE" id="PS51186"/>
    </source>
</evidence>
<sequence>MSTKKYVLEIAKAQLALDYNCKVSDFENKENTIVENRLIKGRRIYESDGCFFKAVCFANKLIINASLEMIPWCEEKLINKSAAWFFQYQNIRKIDEKLQEFGHEIADAHHYYIPNPKLEEIKPITDVKWYEYDDILQFKDDDRFKEAFAFDKNHPDMLSVAALDGNNIIGMAGASSDGKTIWQIGIDVLPGHRGKGIGTNLVGMLKDEILKRGKIPFYGTVESHIHSQNIAINAGFFPAWAELYSKQKNHK</sequence>
<dbReference type="SUPFAM" id="SSF55729">
    <property type="entry name" value="Acyl-CoA N-acyltransferases (Nat)"/>
    <property type="match status" value="1"/>
</dbReference>
<name>A0A1W1X5R8_9CLOT</name>
<dbReference type="STRING" id="1121291.SAMN02745134_00769"/>
<dbReference type="GO" id="GO:0016747">
    <property type="term" value="F:acyltransferase activity, transferring groups other than amino-acyl groups"/>
    <property type="evidence" value="ECO:0007669"/>
    <property type="project" value="InterPro"/>
</dbReference>
<protein>
    <submittedName>
        <fullName evidence="2">Acetyltransferase (GNAT) family protein</fullName>
    </submittedName>
</protein>
<evidence type="ECO:0000313" key="3">
    <source>
        <dbReference type="Proteomes" id="UP000192468"/>
    </source>
</evidence>